<evidence type="ECO:0000256" key="8">
    <source>
        <dbReference type="ARBA" id="ARBA00032007"/>
    </source>
</evidence>
<evidence type="ECO:0000256" key="2">
    <source>
        <dbReference type="ARBA" id="ARBA00007813"/>
    </source>
</evidence>
<accession>A0ABQ0CST4</accession>
<proteinExistence type="inferred from homology"/>
<evidence type="ECO:0000256" key="4">
    <source>
        <dbReference type="ARBA" id="ARBA00023015"/>
    </source>
</evidence>
<evidence type="ECO:0000313" key="12">
    <source>
        <dbReference type="EMBL" id="GAB0136515.1"/>
    </source>
</evidence>
<evidence type="ECO:0000259" key="11">
    <source>
        <dbReference type="Pfam" id="PF08638"/>
    </source>
</evidence>
<feature type="compositionally biased region" description="Low complexity" evidence="10">
    <location>
        <begin position="907"/>
        <end position="921"/>
    </location>
</feature>
<keyword evidence="13" id="KW-1185">Reference proteome</keyword>
<keyword evidence="4 9" id="KW-0805">Transcription regulation</keyword>
<comment type="subcellular location">
    <subcellularLocation>
        <location evidence="1 9">Nucleus</location>
    </subcellularLocation>
</comment>
<dbReference type="InterPro" id="IPR013947">
    <property type="entry name" value="Mediator_Med14"/>
</dbReference>
<sequence>MEPGGQNGTRTDHDRDFGTNGVNGVDATDSRHGGLAREKAVAAPTPTDDASIGLSAKDASRRLESDANDVKAEQSRNRMNDLPDEIVHITQGFVPLSLLLTRLAQTTHNALEDKIAELAKMPVPATTMNGTSSSYSLSGPDDMSAENLRKKGALLHFAQEWHGKWLKALVIAEWSRQSPQVSKLIDLKYHIDQQRMLFDAALDNIVNVKRDLTFARMPSPDLKTALQVLSTGSAPWMPDLHYIEPPALTAEEQLKWMGDLNTLLSLRLNLDDFDKIPPQFRDYEIGSGRVTFKVDGEFEVDLTIADEDFEKQFWFIDFRYAFKPAATRLSNSLRSYLEAGVNDSLGREGLQGCYQFLHEFVLTSKIHELRRQALQLSRSPWTGTLNVEPLNRALAIQYWTSRSNTTGSKSWVLLAVNSNRKPNDKHNANASSQLVAKWYRDGKEVNEVPIDFNVDELSAESLLTNVIARHVEYILSNIHSKLLMAARFQKQEVGIVLRISKTDPASSVLTTQVGCSGKISLLIEPMTGVFAVKPQSKFTIQPERQLNDGKTPADDGVNCLEHVRCAIMEEEVHRRGTSMGWNVRKAAMTMEELRLVMKMRDWTRAIWLQKDGWGSSWFVVVVLSLSGDEWWLLESKRNDGSRTPRLHTKIPLNNGYPELTDTFWNNLAFLTTGLIAQSIDMRELHRQRIKSESNYKHSSSASLLVQLPSIDIALSDLFPAMAFHKDDAKSHTSVSDDSSVSENDEDYEKTDILSLIQQASGITVPRPKKAWAENIVNISFKGIQSLAPTGATNGDGSQETEAICVSEAIIQVGNLSKFSSLSGLADRDVSYDPQRGQFSLRFQRAVGKPVLDTLKSRIMAIDRFVNFLEAMDSAKGTITTESVTLRQITFYYGGSVARSQQDHEVQEVQQSQEQSQKQSQEAKTTKRWRVVLDLSKGDIDIELEEGNPHLRVVDLMRQLVNSDGGISGLMSWLVISLQALQAIGKMDSQWEPLRAAGLGGFEFSMKTIAWMTIDYWISTGPNEQSRKTVSVDVKMRPRRSQAWWHVWRCDTDAESQDAVSRALQPVWDGKGEGWLGLATGAAGLPEGGVVAMLLAVDEAIRTSVTHGSADSNYNNNNNNNNNNKDVVVLD</sequence>
<dbReference type="InterPro" id="IPR055122">
    <property type="entry name" value="Med14_N"/>
</dbReference>
<dbReference type="PANTHER" id="PTHR12809">
    <property type="entry name" value="MEDIATOR COMPLEX SUBUNIT"/>
    <property type="match status" value="1"/>
</dbReference>
<feature type="compositionally biased region" description="Basic and acidic residues" evidence="10">
    <location>
        <begin position="28"/>
        <end position="40"/>
    </location>
</feature>
<evidence type="ECO:0000256" key="1">
    <source>
        <dbReference type="ARBA" id="ARBA00004123"/>
    </source>
</evidence>
<feature type="region of interest" description="Disordered" evidence="10">
    <location>
        <begin position="902"/>
        <end position="922"/>
    </location>
</feature>
<dbReference type="Pfam" id="PF08638">
    <property type="entry name" value="Med14"/>
    <property type="match status" value="1"/>
</dbReference>
<feature type="domain" description="Mediator complex subunit MED14 N-terminal" evidence="11">
    <location>
        <begin position="93"/>
        <end position="306"/>
    </location>
</feature>
<reference evidence="13" key="1">
    <citation type="submission" date="2024-06" db="EMBL/GenBank/DDBJ databases">
        <title>Draft Genome Sequences of Epichloe bromicola Strains Isolated from Elymus ciliaris.</title>
        <authorList>
            <consortium name="Epichloe bromicola genome sequencing consortium"/>
            <person name="Miura A."/>
            <person name="Imano S."/>
            <person name="Ashida A."/>
            <person name="Sato I."/>
            <person name="Chiba S."/>
            <person name="Tanaka A."/>
            <person name="Camagna M."/>
            <person name="Takemoto D."/>
        </authorList>
    </citation>
    <scope>NUCLEOTIDE SEQUENCE [LARGE SCALE GENOMIC DNA]</scope>
    <source>
        <strain evidence="13">DP</strain>
    </source>
</reference>
<protein>
    <recommendedName>
        <fullName evidence="3 9">Mediator of RNA polymerase II transcription subunit 14</fullName>
    </recommendedName>
    <alternativeName>
        <fullName evidence="8 9">Mediator complex subunit 14</fullName>
    </alternativeName>
</protein>
<dbReference type="Pfam" id="PF26204">
    <property type="entry name" value="Med14_fung"/>
    <property type="match status" value="1"/>
</dbReference>
<dbReference type="EMBL" id="BAAFGZ010000199">
    <property type="protein sequence ID" value="GAB0136515.1"/>
    <property type="molecule type" value="Genomic_DNA"/>
</dbReference>
<feature type="region of interest" description="Disordered" evidence="10">
    <location>
        <begin position="1106"/>
        <end position="1130"/>
    </location>
</feature>
<feature type="compositionally biased region" description="Low complexity" evidence="10">
    <location>
        <begin position="1112"/>
        <end position="1123"/>
    </location>
</feature>
<keyword evidence="5 9" id="KW-0010">Activator</keyword>
<gene>
    <name evidence="12" type="primary">g4815</name>
    <name evidence="12" type="ORF">EsDP_00004815</name>
</gene>
<comment type="caution">
    <text evidence="12">The sequence shown here is derived from an EMBL/GenBank/DDBJ whole genome shotgun (WGS) entry which is preliminary data.</text>
</comment>
<dbReference type="Proteomes" id="UP001562357">
    <property type="component" value="Unassembled WGS sequence"/>
</dbReference>
<comment type="subunit">
    <text evidence="9">Component of the Mediator complex.</text>
</comment>
<name>A0ABQ0CST4_9HYPO</name>
<organism evidence="12 13">
    <name type="scientific">Epichloe bromicola</name>
    <dbReference type="NCBI Taxonomy" id="79588"/>
    <lineage>
        <taxon>Eukaryota</taxon>
        <taxon>Fungi</taxon>
        <taxon>Dikarya</taxon>
        <taxon>Ascomycota</taxon>
        <taxon>Pezizomycotina</taxon>
        <taxon>Sordariomycetes</taxon>
        <taxon>Hypocreomycetidae</taxon>
        <taxon>Hypocreales</taxon>
        <taxon>Clavicipitaceae</taxon>
        <taxon>Epichloe</taxon>
    </lineage>
</organism>
<feature type="region of interest" description="Disordered" evidence="10">
    <location>
        <begin position="1"/>
        <end position="75"/>
    </location>
</feature>
<evidence type="ECO:0000256" key="7">
    <source>
        <dbReference type="ARBA" id="ARBA00023242"/>
    </source>
</evidence>
<evidence type="ECO:0000313" key="13">
    <source>
        <dbReference type="Proteomes" id="UP001562357"/>
    </source>
</evidence>
<evidence type="ECO:0000256" key="9">
    <source>
        <dbReference type="RuleBase" id="RU365082"/>
    </source>
</evidence>
<evidence type="ECO:0000256" key="3">
    <source>
        <dbReference type="ARBA" id="ARBA00019619"/>
    </source>
</evidence>
<evidence type="ECO:0000256" key="10">
    <source>
        <dbReference type="SAM" id="MobiDB-lite"/>
    </source>
</evidence>
<feature type="compositionally biased region" description="Basic and acidic residues" evidence="10">
    <location>
        <begin position="58"/>
        <end position="75"/>
    </location>
</feature>
<keyword evidence="7 9" id="KW-0539">Nucleus</keyword>
<dbReference type="PANTHER" id="PTHR12809:SF2">
    <property type="entry name" value="MEDIATOR OF RNA POLYMERASE II TRANSCRIPTION SUBUNIT 14"/>
    <property type="match status" value="1"/>
</dbReference>
<evidence type="ECO:0000256" key="5">
    <source>
        <dbReference type="ARBA" id="ARBA00023159"/>
    </source>
</evidence>
<keyword evidence="6 9" id="KW-0804">Transcription</keyword>
<comment type="function">
    <text evidence="9">Component of the Mediator complex, a coactivator involved in the regulated transcription of nearly all RNA polymerase II-dependent genes. Mediator functions as a bridge to convey information from gene-specific regulatory proteins to the basal RNA polymerase II transcription machinery. Mediator is recruited to promoters by direct interactions with regulatory proteins and serves as a scaffold for the assembly of a functional preinitiation complex with RNA polymerase II and the general transcription factors.</text>
</comment>
<comment type="similarity">
    <text evidence="2 9">Belongs to the Mediator complex subunit 14 family.</text>
</comment>
<evidence type="ECO:0000256" key="6">
    <source>
        <dbReference type="ARBA" id="ARBA00023163"/>
    </source>
</evidence>